<keyword evidence="2" id="KW-0963">Cytoplasm</keyword>
<gene>
    <name evidence="6" type="ORF">G0U57_019856</name>
</gene>
<dbReference type="SUPFAM" id="SSF48726">
    <property type="entry name" value="Immunoglobulin"/>
    <property type="match status" value="2"/>
</dbReference>
<dbReference type="InterPro" id="IPR036179">
    <property type="entry name" value="Ig-like_dom_sf"/>
</dbReference>
<dbReference type="InterPro" id="IPR052385">
    <property type="entry name" value="Obscurin/Obscurin-like_Reg"/>
</dbReference>
<dbReference type="InterPro" id="IPR013098">
    <property type="entry name" value="Ig_I-set"/>
</dbReference>
<comment type="caution">
    <text evidence="6">The sequence shown here is derived from an EMBL/GenBank/DDBJ whole genome shotgun (WGS) entry which is preliminary data.</text>
</comment>
<dbReference type="Gene3D" id="2.60.40.10">
    <property type="entry name" value="Immunoglobulins"/>
    <property type="match status" value="2"/>
</dbReference>
<evidence type="ECO:0000256" key="4">
    <source>
        <dbReference type="ARBA" id="ARBA00023157"/>
    </source>
</evidence>
<dbReference type="GO" id="GO:0005737">
    <property type="term" value="C:cytoplasm"/>
    <property type="evidence" value="ECO:0007669"/>
    <property type="project" value="UniProtKB-SubCell"/>
</dbReference>
<feature type="non-terminal residue" evidence="6">
    <location>
        <position position="181"/>
    </location>
</feature>
<evidence type="ECO:0000313" key="6">
    <source>
        <dbReference type="EMBL" id="KAG6940151.1"/>
    </source>
</evidence>
<dbReference type="FunFam" id="2.60.40.10:FF:000792">
    <property type="entry name" value="titin isoform X1"/>
    <property type="match status" value="1"/>
</dbReference>
<keyword evidence="3" id="KW-0597">Phosphoprotein</keyword>
<evidence type="ECO:0000256" key="2">
    <source>
        <dbReference type="ARBA" id="ARBA00022490"/>
    </source>
</evidence>
<evidence type="ECO:0000256" key="1">
    <source>
        <dbReference type="ARBA" id="ARBA00004496"/>
    </source>
</evidence>
<protein>
    <submittedName>
        <fullName evidence="6">Titin</fullName>
    </submittedName>
</protein>
<evidence type="ECO:0000313" key="7">
    <source>
        <dbReference type="Proteomes" id="UP000765507"/>
    </source>
</evidence>
<dbReference type="InterPro" id="IPR007110">
    <property type="entry name" value="Ig-like_dom"/>
</dbReference>
<dbReference type="PANTHER" id="PTHR35971">
    <property type="entry name" value="SI:DKEY-31G6.6"/>
    <property type="match status" value="1"/>
</dbReference>
<dbReference type="OrthoDB" id="5969272at2759"/>
<organism evidence="6 7">
    <name type="scientific">Chelydra serpentina</name>
    <name type="common">Snapping turtle</name>
    <name type="synonym">Testudo serpentina</name>
    <dbReference type="NCBI Taxonomy" id="8475"/>
    <lineage>
        <taxon>Eukaryota</taxon>
        <taxon>Metazoa</taxon>
        <taxon>Chordata</taxon>
        <taxon>Craniata</taxon>
        <taxon>Vertebrata</taxon>
        <taxon>Euteleostomi</taxon>
        <taxon>Archelosauria</taxon>
        <taxon>Testudinata</taxon>
        <taxon>Testudines</taxon>
        <taxon>Cryptodira</taxon>
        <taxon>Durocryptodira</taxon>
        <taxon>Americhelydia</taxon>
        <taxon>Chelydroidea</taxon>
        <taxon>Chelydridae</taxon>
        <taxon>Chelydra</taxon>
    </lineage>
</organism>
<feature type="non-terminal residue" evidence="6">
    <location>
        <position position="1"/>
    </location>
</feature>
<keyword evidence="7" id="KW-1185">Reference proteome</keyword>
<feature type="domain" description="Ig-like" evidence="5">
    <location>
        <begin position="62"/>
        <end position="145"/>
    </location>
</feature>
<comment type="subcellular location">
    <subcellularLocation>
        <location evidence="1">Cytoplasm</location>
    </subcellularLocation>
</comment>
<evidence type="ECO:0000259" key="5">
    <source>
        <dbReference type="PROSITE" id="PS50835"/>
    </source>
</evidence>
<sequence>VGIDVLWHFKDQELKPSPKYKIEARGKIYKLTVVNMMKDDEGEYTFYAGEKKTSGNLIVAGGAIAKPLTDLTVAESQEAVFECEVANPDSDGTWLKDGKPLSMTDHLRSESDGLKRRLNIPVTKLDDMGEYTYKVASSKTSAKLKVEAVKIKKTLKNLTVTETQDAFFSVELTHPDVKGVQ</sequence>
<evidence type="ECO:0000256" key="3">
    <source>
        <dbReference type="ARBA" id="ARBA00022553"/>
    </source>
</evidence>
<dbReference type="Pfam" id="PF07679">
    <property type="entry name" value="I-set"/>
    <property type="match status" value="2"/>
</dbReference>
<keyword evidence="4" id="KW-1015">Disulfide bond</keyword>
<dbReference type="AlphaFoldDB" id="A0A8T1TFW9"/>
<dbReference type="PANTHER" id="PTHR35971:SF5">
    <property type="entry name" value="OBSCURIN LIKE CYTOSKELETAL ADAPTOR 1"/>
    <property type="match status" value="1"/>
</dbReference>
<dbReference type="InterPro" id="IPR013783">
    <property type="entry name" value="Ig-like_fold"/>
</dbReference>
<dbReference type="EMBL" id="JAHGAV010000007">
    <property type="protein sequence ID" value="KAG6940151.1"/>
    <property type="molecule type" value="Genomic_DNA"/>
</dbReference>
<proteinExistence type="predicted"/>
<dbReference type="PROSITE" id="PS50835">
    <property type="entry name" value="IG_LIKE"/>
    <property type="match status" value="1"/>
</dbReference>
<dbReference type="Proteomes" id="UP000765507">
    <property type="component" value="Unassembled WGS sequence"/>
</dbReference>
<accession>A0A8T1TFW9</accession>
<reference evidence="6 7" key="1">
    <citation type="journal article" date="2020" name="G3 (Bethesda)">
        <title>Draft Genome of the Common Snapping Turtle, Chelydra serpentina, a Model for Phenotypic Plasticity in Reptiles.</title>
        <authorList>
            <person name="Das D."/>
            <person name="Singh S.K."/>
            <person name="Bierstedt J."/>
            <person name="Erickson A."/>
            <person name="Galli G.L.J."/>
            <person name="Crossley D.A. 2nd"/>
            <person name="Rhen T."/>
        </authorList>
    </citation>
    <scope>NUCLEOTIDE SEQUENCE [LARGE SCALE GENOMIC DNA]</scope>
    <source>
        <strain evidence="6">KW</strain>
    </source>
</reference>
<name>A0A8T1TFW9_CHESE</name>